<dbReference type="EMBL" id="KZ613469">
    <property type="protein sequence ID" value="PMD25882.1"/>
    <property type="molecule type" value="Genomic_DNA"/>
</dbReference>
<organism evidence="4 5">
    <name type="scientific">Hyaloscypha hepaticicola</name>
    <dbReference type="NCBI Taxonomy" id="2082293"/>
    <lineage>
        <taxon>Eukaryota</taxon>
        <taxon>Fungi</taxon>
        <taxon>Dikarya</taxon>
        <taxon>Ascomycota</taxon>
        <taxon>Pezizomycotina</taxon>
        <taxon>Leotiomycetes</taxon>
        <taxon>Helotiales</taxon>
        <taxon>Hyaloscyphaceae</taxon>
        <taxon>Hyaloscypha</taxon>
    </lineage>
</organism>
<dbReference type="GO" id="GO:0031380">
    <property type="term" value="C:nuclear RNA-directed RNA polymerase complex"/>
    <property type="evidence" value="ECO:0007669"/>
    <property type="project" value="TreeGrafter"/>
</dbReference>
<keyword evidence="5" id="KW-1185">Reference proteome</keyword>
<evidence type="ECO:0000256" key="2">
    <source>
        <dbReference type="SAM" id="MobiDB-lite"/>
    </source>
</evidence>
<feature type="compositionally biased region" description="Basic and acidic residues" evidence="2">
    <location>
        <begin position="158"/>
        <end position="169"/>
    </location>
</feature>
<dbReference type="InterPro" id="IPR057596">
    <property type="entry name" value="RDRP_core"/>
</dbReference>
<dbReference type="Gene3D" id="1.10.8.790">
    <property type="entry name" value="RNA-dependent RNA polymerase, slab domain, helical subdomain-like"/>
    <property type="match status" value="1"/>
</dbReference>
<feature type="region of interest" description="Disordered" evidence="2">
    <location>
        <begin position="128"/>
        <end position="293"/>
    </location>
</feature>
<dbReference type="GO" id="GO:0003968">
    <property type="term" value="F:RNA-directed RNA polymerase activity"/>
    <property type="evidence" value="ECO:0007669"/>
    <property type="project" value="UniProtKB-KW"/>
</dbReference>
<protein>
    <recommendedName>
        <fullName evidence="1">RNA-dependent RNA polymerase</fullName>
        <ecNumber evidence="1">2.7.7.48</ecNumber>
    </recommendedName>
</protein>
<gene>
    <name evidence="4" type="ORF">NA56DRAFT_388406</name>
</gene>
<dbReference type="InterPro" id="IPR007855">
    <property type="entry name" value="RDRP"/>
</dbReference>
<keyword evidence="1" id="KW-0548">Nucleotidyltransferase</keyword>
<comment type="catalytic activity">
    <reaction evidence="1">
        <text>RNA(n) + a ribonucleoside 5'-triphosphate = RNA(n+1) + diphosphate</text>
        <dbReference type="Rhea" id="RHEA:21248"/>
        <dbReference type="Rhea" id="RHEA-COMP:14527"/>
        <dbReference type="Rhea" id="RHEA-COMP:17342"/>
        <dbReference type="ChEBI" id="CHEBI:33019"/>
        <dbReference type="ChEBI" id="CHEBI:61557"/>
        <dbReference type="ChEBI" id="CHEBI:140395"/>
        <dbReference type="EC" id="2.7.7.48"/>
    </reaction>
</comment>
<accession>A0A2J6QHY8</accession>
<evidence type="ECO:0000313" key="5">
    <source>
        <dbReference type="Proteomes" id="UP000235672"/>
    </source>
</evidence>
<feature type="compositionally biased region" description="Polar residues" evidence="2">
    <location>
        <begin position="283"/>
        <end position="293"/>
    </location>
</feature>
<evidence type="ECO:0000256" key="1">
    <source>
        <dbReference type="RuleBase" id="RU363098"/>
    </source>
</evidence>
<comment type="similarity">
    <text evidence="1">Belongs to the RdRP family.</text>
</comment>
<feature type="compositionally biased region" description="Low complexity" evidence="2">
    <location>
        <begin position="130"/>
        <end position="142"/>
    </location>
</feature>
<dbReference type="PANTHER" id="PTHR23079">
    <property type="entry name" value="RNA-DEPENDENT RNA POLYMERASE"/>
    <property type="match status" value="1"/>
</dbReference>
<feature type="compositionally biased region" description="Basic and acidic residues" evidence="2">
    <location>
        <begin position="264"/>
        <end position="273"/>
    </location>
</feature>
<evidence type="ECO:0000313" key="4">
    <source>
        <dbReference type="EMBL" id="PMD25882.1"/>
    </source>
</evidence>
<proteinExistence type="inferred from homology"/>
<dbReference type="GO" id="GO:0030422">
    <property type="term" value="P:siRNA processing"/>
    <property type="evidence" value="ECO:0007669"/>
    <property type="project" value="TreeGrafter"/>
</dbReference>
<evidence type="ECO:0000259" key="3">
    <source>
        <dbReference type="Pfam" id="PF05183"/>
    </source>
</evidence>
<dbReference type="Proteomes" id="UP000235672">
    <property type="component" value="Unassembled WGS sequence"/>
</dbReference>
<dbReference type="Pfam" id="PF05183">
    <property type="entry name" value="RdRP"/>
    <property type="match status" value="1"/>
</dbReference>
<reference evidence="4 5" key="1">
    <citation type="submission" date="2016-05" db="EMBL/GenBank/DDBJ databases">
        <title>A degradative enzymes factory behind the ericoid mycorrhizal symbiosis.</title>
        <authorList>
            <consortium name="DOE Joint Genome Institute"/>
            <person name="Martino E."/>
            <person name="Morin E."/>
            <person name="Grelet G."/>
            <person name="Kuo A."/>
            <person name="Kohler A."/>
            <person name="Daghino S."/>
            <person name="Barry K."/>
            <person name="Choi C."/>
            <person name="Cichocki N."/>
            <person name="Clum A."/>
            <person name="Copeland A."/>
            <person name="Hainaut M."/>
            <person name="Haridas S."/>
            <person name="Labutti K."/>
            <person name="Lindquist E."/>
            <person name="Lipzen A."/>
            <person name="Khouja H.-R."/>
            <person name="Murat C."/>
            <person name="Ohm R."/>
            <person name="Olson A."/>
            <person name="Spatafora J."/>
            <person name="Veneault-Fourrey C."/>
            <person name="Henrissat B."/>
            <person name="Grigoriev I."/>
            <person name="Martin F."/>
            <person name="Perotto S."/>
        </authorList>
    </citation>
    <scope>NUCLEOTIDE SEQUENCE [LARGE SCALE GENOMIC DNA]</scope>
    <source>
        <strain evidence="4 5">UAMH 7357</strain>
    </source>
</reference>
<feature type="compositionally biased region" description="Polar residues" evidence="2">
    <location>
        <begin position="215"/>
        <end position="257"/>
    </location>
</feature>
<dbReference type="EC" id="2.7.7.48" evidence="1"/>
<dbReference type="GO" id="GO:0003723">
    <property type="term" value="F:RNA binding"/>
    <property type="evidence" value="ECO:0007669"/>
    <property type="project" value="UniProtKB-KW"/>
</dbReference>
<sequence length="1317" mass="149486">MAPEPSTPSKKEAPDLFDTKLSFLNSEWDLGITPKDNYSPSKTGASLSGQCVQKIRFLHHKKALDPALRRFREQALVLYTGWVNKPKGERGVVPAATRNKPKPVTERERVQLLRLLLGILKEDMGRWISEHSPSPSTRFSSSQNVDDRPVKISLTPKQDSDPKRPRTEETFPDAPIIFKKPRKPEAPQPQLQPPSSTSKVPEPFVSVSKAARSFASGSTGPPDTRPSANTSFASDASSIFSRRPSFNSSWQPSTQETVPEDEHELAPHTEAVRESFMNPQPDKASSTDYGTSSFEERMADVTEEELGIRAESPEVAGDLVQGEELSQDLSGMVFGINDSLLDSEKEFQNSLSDAEKEFQDSLRQIFCKLPPILESASLRVIYEITRVCLYAGVSFSNIDFPEPAILDDYNILWRFLKGVKALERKPFPERCSETIWDLASESSNFAQGFRGIVFSGSLRFDNEASTNSNPTFRFRLEPMKLDLSHRLGRRYGHDRFFEIDIPNLTGRSLPKSLKVIGTRGPQIIYHWLVSSKHPLVGRNWQPFFVKSVERNERKRQAKSEDDEVAAAHRLYFFAVNRIPRFETESDARNIDQLLDAIRPIEENRSQPFLKLFTRTSLAVSRNMATVVLQPNQIFRLPDILCGKEVMTDGAGRISKSLAIAVTAKLGLSSLPSGFQARIGEAKGFWSVDYNNQRPGDWIEIYASQCKWKLQQNGERHPCDRTFEVLRWSSPLKPADLNLQFLPLLMERAKSPDKMREALAGLLKEGLEKELLAIQAAMDDSQSFRQWLRESFSNISERLKAGMVPYGCGLPVGNEECLNMLLDAGFEPKRLHFMKGLALNAFENKCIDLQKKLNITVGSSTYAYMVPDFSGVLEPNEVFIDFSTFADSVSGFAGTLLNGVDILVARSPAHYGSDIQKVKAVFKIELIGLKDVIVFSTKGNPSLAAKLSGGDYDGDIAWVCWEPTIVDNFENVDVPPCPDLVKEGLIRQDLTTYERLVDGYLDPTNIFLEKSFAFHMQQSMLGICTRFKEDVCYTQSLKDEYNTKEAIWLSTLLSCLVDQPKQGYSFTEDDWTRFKQMVVKFTTKRPLYKNEDGHFERNAKHIIDRLMYTAHRTIKNSIDAFHNRLPNPPHWDSDLVTYYKWARTKAETEVQWKILLDDLDKDITALRDEWKRKWPRTSRSFREGEESKSDFRPKVAECYATYQAILPKTDTALSQSLLRDCFDVEVSDWAHLRASALFYSYHRMKEEVARFVWHMAGKQLTVLKCYSRGGFPPAITPGMYAMLKPDAAYVRRAKANELVWDESMSVTNADEIEDLRDD</sequence>
<dbReference type="STRING" id="1745343.A0A2J6QHY8"/>
<dbReference type="PANTHER" id="PTHR23079:SF14">
    <property type="entry name" value="RNA-DEPENDENT RNA POLYMERASE"/>
    <property type="match status" value="1"/>
</dbReference>
<name>A0A2J6QHY8_9HELO</name>
<feature type="domain" description="RDRP core" evidence="3">
    <location>
        <begin position="472"/>
        <end position="1106"/>
    </location>
</feature>
<keyword evidence="1" id="KW-0694">RNA-binding</keyword>
<dbReference type="OrthoDB" id="10055769at2759"/>
<keyword evidence="1" id="KW-0808">Transferase</keyword>
<keyword evidence="1" id="KW-0696">RNA-directed RNA polymerase</keyword>